<name>A0A1G9RTU5_9ACTN</name>
<dbReference type="AlphaFoldDB" id="A0A1G9RTU5"/>
<dbReference type="GO" id="GO:0016740">
    <property type="term" value="F:transferase activity"/>
    <property type="evidence" value="ECO:0007669"/>
    <property type="project" value="UniProtKB-KW"/>
</dbReference>
<keyword evidence="3" id="KW-1185">Reference proteome</keyword>
<evidence type="ECO:0000313" key="3">
    <source>
        <dbReference type="Proteomes" id="UP000199202"/>
    </source>
</evidence>
<proteinExistence type="predicted"/>
<accession>A0A1G9RTU5</accession>
<feature type="domain" description="Aminoglycoside phosphotransferase" evidence="1">
    <location>
        <begin position="135"/>
        <end position="203"/>
    </location>
</feature>
<protein>
    <submittedName>
        <fullName evidence="2">Phosphotransferase enzyme family protein</fullName>
    </submittedName>
</protein>
<keyword evidence="2" id="KW-0808">Transferase</keyword>
<dbReference type="Proteomes" id="UP000199202">
    <property type="component" value="Unassembled WGS sequence"/>
</dbReference>
<dbReference type="Pfam" id="PF01636">
    <property type="entry name" value="APH"/>
    <property type="match status" value="1"/>
</dbReference>
<dbReference type="STRING" id="633440.SAMN05421869_13951"/>
<dbReference type="InterPro" id="IPR002575">
    <property type="entry name" value="Aminoglycoside_PTrfase"/>
</dbReference>
<dbReference type="SUPFAM" id="SSF56112">
    <property type="entry name" value="Protein kinase-like (PK-like)"/>
    <property type="match status" value="1"/>
</dbReference>
<dbReference type="InterPro" id="IPR011009">
    <property type="entry name" value="Kinase-like_dom_sf"/>
</dbReference>
<gene>
    <name evidence="2" type="ORF">SAMN05421869_13951</name>
</gene>
<reference evidence="2 3" key="1">
    <citation type="submission" date="2016-10" db="EMBL/GenBank/DDBJ databases">
        <authorList>
            <person name="de Groot N.N."/>
        </authorList>
    </citation>
    <scope>NUCLEOTIDE SEQUENCE [LARGE SCALE GENOMIC DNA]</scope>
    <source>
        <strain evidence="2 3">CGMCC 4.6533</strain>
    </source>
</reference>
<evidence type="ECO:0000313" key="2">
    <source>
        <dbReference type="EMBL" id="SDM26500.1"/>
    </source>
</evidence>
<organism evidence="2 3">
    <name type="scientific">Nonomuraea jiangxiensis</name>
    <dbReference type="NCBI Taxonomy" id="633440"/>
    <lineage>
        <taxon>Bacteria</taxon>
        <taxon>Bacillati</taxon>
        <taxon>Actinomycetota</taxon>
        <taxon>Actinomycetes</taxon>
        <taxon>Streptosporangiales</taxon>
        <taxon>Streptosporangiaceae</taxon>
        <taxon>Nonomuraea</taxon>
    </lineage>
</organism>
<sequence length="277" mass="30334">MGTGGGVGWEGIRFVGMVATLLHEIPLQGGDVTDGVVRVGDTVRRPASTSTPAVHALLRHLEAVGFEGAPRVVGMDGLGREILTFIPGTTGLRVESVTDGALSGVALLLREYHDATIGFPLTPDGWEGGSNDDRMPEVVGHCDLTPENVVFSRPGRPHAMIDFDLARPTTRLFDVATTLRHWAPIADPVDRHPLLRNLDVGARLRLFCDAYGLLPRDRRRLLELARTRFHRSYTVMRTRATAGGTWARMWAGGAGERIRRAAAWLDVHEDELYAHLV</sequence>
<evidence type="ECO:0000259" key="1">
    <source>
        <dbReference type="Pfam" id="PF01636"/>
    </source>
</evidence>
<dbReference type="Gene3D" id="3.90.1200.10">
    <property type="match status" value="1"/>
</dbReference>
<dbReference type="EMBL" id="FNDJ01000039">
    <property type="protein sequence ID" value="SDM26500.1"/>
    <property type="molecule type" value="Genomic_DNA"/>
</dbReference>